<protein>
    <submittedName>
        <fullName evidence="9">ATP synthase F0 subunit b</fullName>
    </submittedName>
</protein>
<evidence type="ECO:0000256" key="7">
    <source>
        <dbReference type="ARBA" id="ARBA00023136"/>
    </source>
</evidence>
<comment type="subcellular location">
    <subcellularLocation>
        <location evidence="1">Mitochondrion membrane</location>
    </subcellularLocation>
</comment>
<evidence type="ECO:0000256" key="3">
    <source>
        <dbReference type="ARBA" id="ARBA00022547"/>
    </source>
</evidence>
<keyword evidence="8" id="KW-1133">Transmembrane helix</keyword>
<dbReference type="GO" id="GO:0015078">
    <property type="term" value="F:proton transmembrane transporter activity"/>
    <property type="evidence" value="ECO:0007669"/>
    <property type="project" value="InterPro"/>
</dbReference>
<gene>
    <name evidence="9" type="ORF">Mmmito_0078</name>
</gene>
<dbReference type="Pfam" id="PF05405">
    <property type="entry name" value="Mt_ATP-synt_B"/>
    <property type="match status" value="1"/>
</dbReference>
<keyword evidence="4" id="KW-0375">Hydrogen ion transport</keyword>
<dbReference type="GO" id="GO:0015986">
    <property type="term" value="P:proton motive force-driven ATP synthesis"/>
    <property type="evidence" value="ECO:0007669"/>
    <property type="project" value="InterPro"/>
</dbReference>
<evidence type="ECO:0000256" key="4">
    <source>
        <dbReference type="ARBA" id="ARBA00022781"/>
    </source>
</evidence>
<proteinExistence type="predicted"/>
<accession>A0A140F2L1</accession>
<feature type="transmembrane region" description="Helical" evidence="8">
    <location>
        <begin position="7"/>
        <end position="28"/>
    </location>
</feature>
<dbReference type="GO" id="GO:0031966">
    <property type="term" value="C:mitochondrial membrane"/>
    <property type="evidence" value="ECO:0007669"/>
    <property type="project" value="UniProtKB-SubCell"/>
</dbReference>
<sequence>MFSFITNTSVITILAVFGIAVLTSLDAIVLNEEALVALCFILFIIFTYLNVKDLIVSEFHNRAAQIQKEFDDAYQLKERIFESLITQHQKQVSLLHEMDLLFSFSKEQILTLIQTRQNALHQRIVLDVDEKLKMIAMKEQALLRYIQLETNKYIVQQILKEALLASTPSGLDTNRRAIKEGIELLYKLGKKK</sequence>
<evidence type="ECO:0000256" key="5">
    <source>
        <dbReference type="ARBA" id="ARBA00023065"/>
    </source>
</evidence>
<keyword evidence="7 8" id="KW-0472">Membrane</keyword>
<evidence type="ECO:0000256" key="1">
    <source>
        <dbReference type="ARBA" id="ARBA00004325"/>
    </source>
</evidence>
<dbReference type="InterPro" id="IPR008688">
    <property type="entry name" value="ATP_synth_Bsub_B/MI25"/>
</dbReference>
<organism evidence="9">
    <name type="scientific">Moramonas marocensis</name>
    <dbReference type="NCBI Taxonomy" id="1805496"/>
    <lineage>
        <taxon>Eukaryota</taxon>
        <taxon>Discoba</taxon>
        <taxon>Jakobida</taxon>
        <taxon>Histionina</taxon>
        <taxon>Moramonas</taxon>
    </lineage>
</organism>
<dbReference type="GO" id="GO:0045259">
    <property type="term" value="C:proton-transporting ATP synthase complex"/>
    <property type="evidence" value="ECO:0007669"/>
    <property type="project" value="UniProtKB-KW"/>
</dbReference>
<keyword evidence="8" id="KW-0812">Transmembrane</keyword>
<keyword evidence="2" id="KW-0813">Transport</keyword>
<evidence type="ECO:0000256" key="8">
    <source>
        <dbReference type="SAM" id="Phobius"/>
    </source>
</evidence>
<geneLocation type="mitochondrion" evidence="9"/>
<evidence type="ECO:0000256" key="2">
    <source>
        <dbReference type="ARBA" id="ARBA00022448"/>
    </source>
</evidence>
<keyword evidence="5" id="KW-0406">Ion transport</keyword>
<dbReference type="AlphaFoldDB" id="A0A140F2L1"/>
<reference evidence="9" key="2">
    <citation type="journal article" date="2016" name="Open Biol.">
        <title>Moramonas marocensis gen. nov., sp. nov.: a jakobid flagellate isolated from desert soil with a bacteria-like, but bloated mitochondrial genome.</title>
        <authorList>
            <person name="Strassert J.F."/>
            <person name="Tikhonenkov D.V."/>
            <person name="Pombert J.F."/>
            <person name="Kolisko M."/>
            <person name="Tai V."/>
            <person name="Mylnikov A.P."/>
            <person name="Keeling P.J."/>
        </authorList>
    </citation>
    <scope>NUCLEOTIDE SEQUENCE</scope>
</reference>
<reference evidence="9" key="1">
    <citation type="submission" date="2015-11" db="EMBL/GenBank/DDBJ databases">
        <authorList>
            <person name="Zhang Y."/>
            <person name="Guo Z."/>
        </authorList>
    </citation>
    <scope>NUCLEOTIDE SEQUENCE</scope>
</reference>
<evidence type="ECO:0000313" key="9">
    <source>
        <dbReference type="EMBL" id="AML60645.1"/>
    </source>
</evidence>
<name>A0A140F2L1_9EUKA</name>
<dbReference type="EMBL" id="KU057177">
    <property type="protein sequence ID" value="AML60645.1"/>
    <property type="molecule type" value="Genomic_DNA"/>
</dbReference>
<keyword evidence="3" id="KW-0138">CF(0)</keyword>
<feature type="transmembrane region" description="Helical" evidence="8">
    <location>
        <begin position="34"/>
        <end position="51"/>
    </location>
</feature>
<keyword evidence="6 9" id="KW-0496">Mitochondrion</keyword>
<evidence type="ECO:0000256" key="6">
    <source>
        <dbReference type="ARBA" id="ARBA00023128"/>
    </source>
</evidence>